<keyword evidence="6" id="KW-0418">Kinase</keyword>
<dbReference type="EMBL" id="CP054212">
    <property type="protein sequence ID" value="QKJ86090.1"/>
    <property type="molecule type" value="Genomic_DNA"/>
</dbReference>
<dbReference type="GO" id="GO:0009401">
    <property type="term" value="P:phosphoenolpyruvate-dependent sugar phosphotransferase system"/>
    <property type="evidence" value="ECO:0007669"/>
    <property type="project" value="UniProtKB-KW"/>
</dbReference>
<dbReference type="GO" id="GO:0005886">
    <property type="term" value="C:plasma membrane"/>
    <property type="evidence" value="ECO:0007669"/>
    <property type="project" value="TreeGrafter"/>
</dbReference>
<evidence type="ECO:0000313" key="9">
    <source>
        <dbReference type="Proteomes" id="UP000505325"/>
    </source>
</evidence>
<evidence type="ECO:0000256" key="3">
    <source>
        <dbReference type="ARBA" id="ARBA00022597"/>
    </source>
</evidence>
<dbReference type="InterPro" id="IPR016152">
    <property type="entry name" value="PTrfase/Anion_transptr"/>
</dbReference>
<dbReference type="PROSITE" id="PS00372">
    <property type="entry name" value="PTS_EIIA_TYPE_2_HIS"/>
    <property type="match status" value="1"/>
</dbReference>
<dbReference type="GO" id="GO:0016301">
    <property type="term" value="F:kinase activity"/>
    <property type="evidence" value="ECO:0007669"/>
    <property type="project" value="UniProtKB-KW"/>
</dbReference>
<organism evidence="8 9">
    <name type="scientific">Paramixta manurensis</name>
    <dbReference type="NCBI Taxonomy" id="2740817"/>
    <lineage>
        <taxon>Bacteria</taxon>
        <taxon>Pseudomonadati</taxon>
        <taxon>Pseudomonadota</taxon>
        <taxon>Gammaproteobacteria</taxon>
        <taxon>Enterobacterales</taxon>
        <taxon>Erwiniaceae</taxon>
        <taxon>Paramixta</taxon>
    </lineage>
</organism>
<evidence type="ECO:0000313" key="8">
    <source>
        <dbReference type="EMBL" id="QKJ86090.1"/>
    </source>
</evidence>
<sequence>MSGILNENGILLGASFANQSDAIRQAGNLLASAGYVTEKYVDYMLEREQVTSTFMGNNLAIPHGINGSEAEILRSGIAVIQVPEGVSFGEDKTAYVVVGIAGKDGAHLDILTQIALACMEEDNIHRLRYAKQKHEVLSVLGF</sequence>
<gene>
    <name evidence="8" type="ORF">PMPD1_1124</name>
</gene>
<accession>A0A6M8UEG1</accession>
<keyword evidence="3 8" id="KW-0762">Sugar transport</keyword>
<evidence type="ECO:0000256" key="4">
    <source>
        <dbReference type="ARBA" id="ARBA00022679"/>
    </source>
</evidence>
<dbReference type="Gene3D" id="3.40.930.10">
    <property type="entry name" value="Mannitol-specific EII, Chain A"/>
    <property type="match status" value="1"/>
</dbReference>
<evidence type="ECO:0000256" key="6">
    <source>
        <dbReference type="ARBA" id="ARBA00022777"/>
    </source>
</evidence>
<dbReference type="RefSeq" id="WP_173633127.1">
    <property type="nucleotide sequence ID" value="NZ_CP054212.1"/>
</dbReference>
<dbReference type="InterPro" id="IPR050893">
    <property type="entry name" value="Sugar_PTS"/>
</dbReference>
<keyword evidence="9" id="KW-1185">Reference proteome</keyword>
<dbReference type="PANTHER" id="PTHR30181">
    <property type="entry name" value="MANNITOL PERMEASE IIC COMPONENT"/>
    <property type="match status" value="1"/>
</dbReference>
<dbReference type="PROSITE" id="PS51094">
    <property type="entry name" value="PTS_EIIA_TYPE_2"/>
    <property type="match status" value="1"/>
</dbReference>
<proteinExistence type="predicted"/>
<dbReference type="KEGG" id="pmak:PMPD1_1124"/>
<dbReference type="Proteomes" id="UP000505325">
    <property type="component" value="Chromosome"/>
</dbReference>
<dbReference type="AlphaFoldDB" id="A0A6M8UEG1"/>
<evidence type="ECO:0000256" key="1">
    <source>
        <dbReference type="ARBA" id="ARBA00022448"/>
    </source>
</evidence>
<dbReference type="Pfam" id="PF00359">
    <property type="entry name" value="PTS_EIIA_2"/>
    <property type="match status" value="1"/>
</dbReference>
<evidence type="ECO:0000256" key="5">
    <source>
        <dbReference type="ARBA" id="ARBA00022683"/>
    </source>
</evidence>
<protein>
    <submittedName>
        <fullName evidence="8">PTS sugar transporter subunit IIA</fullName>
    </submittedName>
</protein>
<feature type="domain" description="PTS EIIA type-2" evidence="7">
    <location>
        <begin position="3"/>
        <end position="142"/>
    </location>
</feature>
<keyword evidence="5" id="KW-0598">Phosphotransferase system</keyword>
<dbReference type="PANTHER" id="PTHR30181:SF2">
    <property type="entry name" value="PTS SYSTEM MANNITOL-SPECIFIC EIICBA COMPONENT"/>
    <property type="match status" value="1"/>
</dbReference>
<dbReference type="GO" id="GO:0090563">
    <property type="term" value="F:protein-phosphocysteine-sugar phosphotransferase activity"/>
    <property type="evidence" value="ECO:0007669"/>
    <property type="project" value="TreeGrafter"/>
</dbReference>
<dbReference type="InterPro" id="IPR002178">
    <property type="entry name" value="PTS_EIIA_type-2_dom"/>
</dbReference>
<dbReference type="CDD" id="cd00211">
    <property type="entry name" value="PTS_IIA_fru"/>
    <property type="match status" value="1"/>
</dbReference>
<reference evidence="8 9" key="1">
    <citation type="submission" date="2020-06" db="EMBL/GenBank/DDBJ databases">
        <title>Genome sequence of Paramixta manurensis strain PD-1.</title>
        <authorList>
            <person name="Lee C.W."/>
            <person name="Kim J."/>
        </authorList>
    </citation>
    <scope>NUCLEOTIDE SEQUENCE [LARGE SCALE GENOMIC DNA]</scope>
    <source>
        <strain evidence="8 9">PD-1</strain>
    </source>
</reference>
<keyword evidence="4" id="KW-0808">Transferase</keyword>
<evidence type="ECO:0000256" key="2">
    <source>
        <dbReference type="ARBA" id="ARBA00022553"/>
    </source>
</evidence>
<name>A0A6M8UEG1_9GAMM</name>
<keyword evidence="1" id="KW-0813">Transport</keyword>
<evidence type="ECO:0000259" key="7">
    <source>
        <dbReference type="PROSITE" id="PS51094"/>
    </source>
</evidence>
<dbReference type="SUPFAM" id="SSF55804">
    <property type="entry name" value="Phoshotransferase/anion transport protein"/>
    <property type="match status" value="1"/>
</dbReference>
<keyword evidence="2" id="KW-0597">Phosphoprotein</keyword>